<feature type="compositionally biased region" description="Basic residues" evidence="1">
    <location>
        <begin position="33"/>
        <end position="42"/>
    </location>
</feature>
<name>A0A4C1U342_EUMVA</name>
<dbReference type="Proteomes" id="UP000299102">
    <property type="component" value="Unassembled WGS sequence"/>
</dbReference>
<keyword evidence="3" id="KW-1185">Reference proteome</keyword>
<evidence type="ECO:0000313" key="2">
    <source>
        <dbReference type="EMBL" id="GBP20474.1"/>
    </source>
</evidence>
<protein>
    <submittedName>
        <fullName evidence="2">Uncharacterized protein</fullName>
    </submittedName>
</protein>
<proteinExistence type="predicted"/>
<gene>
    <name evidence="2" type="ORF">EVAR_78849_1</name>
</gene>
<accession>A0A4C1U342</accession>
<organism evidence="2 3">
    <name type="scientific">Eumeta variegata</name>
    <name type="common">Bagworm moth</name>
    <name type="synonym">Eumeta japonica</name>
    <dbReference type="NCBI Taxonomy" id="151549"/>
    <lineage>
        <taxon>Eukaryota</taxon>
        <taxon>Metazoa</taxon>
        <taxon>Ecdysozoa</taxon>
        <taxon>Arthropoda</taxon>
        <taxon>Hexapoda</taxon>
        <taxon>Insecta</taxon>
        <taxon>Pterygota</taxon>
        <taxon>Neoptera</taxon>
        <taxon>Endopterygota</taxon>
        <taxon>Lepidoptera</taxon>
        <taxon>Glossata</taxon>
        <taxon>Ditrysia</taxon>
        <taxon>Tineoidea</taxon>
        <taxon>Psychidae</taxon>
        <taxon>Oiketicinae</taxon>
        <taxon>Eumeta</taxon>
    </lineage>
</organism>
<feature type="region of interest" description="Disordered" evidence="1">
    <location>
        <begin position="33"/>
        <end position="74"/>
    </location>
</feature>
<reference evidence="2 3" key="1">
    <citation type="journal article" date="2019" name="Commun. Biol.">
        <title>The bagworm genome reveals a unique fibroin gene that provides high tensile strength.</title>
        <authorList>
            <person name="Kono N."/>
            <person name="Nakamura H."/>
            <person name="Ohtoshi R."/>
            <person name="Tomita M."/>
            <person name="Numata K."/>
            <person name="Arakawa K."/>
        </authorList>
    </citation>
    <scope>NUCLEOTIDE SEQUENCE [LARGE SCALE GENOMIC DNA]</scope>
</reference>
<dbReference type="AlphaFoldDB" id="A0A4C1U342"/>
<comment type="caution">
    <text evidence="2">The sequence shown here is derived from an EMBL/GenBank/DDBJ whole genome shotgun (WGS) entry which is preliminary data.</text>
</comment>
<sequence length="117" mass="13019">MGFYRKPYWSKGSPNGFVFEEIRRKIYSRLAPTRRRSLRPSRSHALPPSHATRDALCGSGPPATAVTKRRQPAGHTAFDVPSEAQSERFQFDSSQKLICRFANGQGSNPSCPGSKHT</sequence>
<evidence type="ECO:0000256" key="1">
    <source>
        <dbReference type="SAM" id="MobiDB-lite"/>
    </source>
</evidence>
<dbReference type="EMBL" id="BGZK01000119">
    <property type="protein sequence ID" value="GBP20474.1"/>
    <property type="molecule type" value="Genomic_DNA"/>
</dbReference>
<evidence type="ECO:0000313" key="3">
    <source>
        <dbReference type="Proteomes" id="UP000299102"/>
    </source>
</evidence>